<feature type="domain" description="FMN hydroxy acid dehydrogenase" evidence="4">
    <location>
        <begin position="193"/>
        <end position="550"/>
    </location>
</feature>
<dbReference type="PANTHER" id="PTHR10578">
    <property type="entry name" value="S -2-HYDROXY-ACID OXIDASE-RELATED"/>
    <property type="match status" value="1"/>
</dbReference>
<evidence type="ECO:0000313" key="5">
    <source>
        <dbReference type="EMBL" id="KAK1923916.1"/>
    </source>
</evidence>
<dbReference type="InterPro" id="IPR013785">
    <property type="entry name" value="Aldolase_TIM"/>
</dbReference>
<dbReference type="PRINTS" id="PR00363">
    <property type="entry name" value="CYTOCHROMEB5"/>
</dbReference>
<dbReference type="Gene3D" id="3.20.20.70">
    <property type="entry name" value="Aldolase class I"/>
    <property type="match status" value="1"/>
</dbReference>
<dbReference type="Pfam" id="PF00173">
    <property type="entry name" value="Cyt-b5"/>
    <property type="match status" value="1"/>
</dbReference>
<name>A0AAD9D2J9_PAPLA</name>
<dbReference type="Proteomes" id="UP001182556">
    <property type="component" value="Unassembled WGS sequence"/>
</dbReference>
<dbReference type="InterPro" id="IPR001199">
    <property type="entry name" value="Cyt_B5-like_heme/steroid-bd"/>
</dbReference>
<dbReference type="SUPFAM" id="SSF51395">
    <property type="entry name" value="FMN-linked oxidoreductases"/>
    <property type="match status" value="1"/>
</dbReference>
<dbReference type="GO" id="GO:0006089">
    <property type="term" value="P:lactate metabolic process"/>
    <property type="evidence" value="ECO:0007669"/>
    <property type="project" value="TreeGrafter"/>
</dbReference>
<keyword evidence="2" id="KW-0560">Oxidoreductase</keyword>
<protein>
    <submittedName>
        <fullName evidence="5">FMN-dependent dehydrogenase-domain-containing protein</fullName>
    </submittedName>
</protein>
<reference evidence="5" key="1">
    <citation type="submission" date="2023-02" db="EMBL/GenBank/DDBJ databases">
        <title>Identification and recombinant expression of a fungal hydrolase from Papiliotrema laurentii that hydrolyzes apple cutin and clears colloidal polyester polyurethane.</title>
        <authorList>
            <consortium name="DOE Joint Genome Institute"/>
            <person name="Roman V.A."/>
            <person name="Bojanowski C."/>
            <person name="Crable B.R."/>
            <person name="Wagner D.N."/>
            <person name="Hung C.S."/>
            <person name="Nadeau L.J."/>
            <person name="Schratz L."/>
            <person name="Haridas S."/>
            <person name="Pangilinan J."/>
            <person name="Lipzen A."/>
            <person name="Na H."/>
            <person name="Yan M."/>
            <person name="Ng V."/>
            <person name="Grigoriev I.V."/>
            <person name="Spatafora J.W."/>
            <person name="Barlow D."/>
            <person name="Biffinger J."/>
            <person name="Kelley-Loughnane N."/>
            <person name="Varaljay V.A."/>
            <person name="Crookes-Goodson W.J."/>
        </authorList>
    </citation>
    <scope>NUCLEOTIDE SEQUENCE</scope>
    <source>
        <strain evidence="5">5307AH</strain>
    </source>
</reference>
<dbReference type="GO" id="GO:0004460">
    <property type="term" value="F:L-lactate dehydrogenase (cytochrome) activity"/>
    <property type="evidence" value="ECO:0007669"/>
    <property type="project" value="TreeGrafter"/>
</dbReference>
<sequence length="550" mass="60920">MTRSSRRIYASLCSPEIRSFISSKLGSQARGLRYAHHSTFAPQSRSRIPLACGILLLTPAIWYLANRNERRIIACDSSPPERSVQLAKEKPKIALAVFKSHNSKDSLWVAVDGEVWDVTGFLEQHPGGPDALLANSGKDASNVYHSIHPPGTLQETLDPSCHKGRLDEAAMTVLQAVKDEELQRISAARRQLPSVNSIVSIDDFEHYAKDVCSETAWEYYSHGAETESALRNNLSAFDRVFFRPRVLRNVWDTELSSDILGFRSDLPLYVAPTAQNGLAQELGEIAVTRGAGSQRILQVLSHVASQPLKAVCAERVPGQAVAWQLYMHPDREKARKEIEEAVKLGVHSIWLTVDTAVLGKRTGARVGMAKRNPKPYDEPLNREPTTVLSGRYDTGLNWSDIRWIKSIAPDTPLVLKGIGAWEDAERARQEGADAICLSNHGGRELDYANAPLKTLYDIRQNSPETIQDKNFQIYVDGGIRRGTDVLKALCLGADAVGLGRPFIYAAAGWKSDGVEKAIMILREELEISMRLLGVTKLDQLGPEYLDCSYL</sequence>
<dbReference type="InterPro" id="IPR037396">
    <property type="entry name" value="FMN_HAD"/>
</dbReference>
<feature type="domain" description="Cytochrome b5 heme-binding" evidence="3">
    <location>
        <begin position="90"/>
        <end position="167"/>
    </location>
</feature>
<evidence type="ECO:0000256" key="2">
    <source>
        <dbReference type="ARBA" id="ARBA00023002"/>
    </source>
</evidence>
<evidence type="ECO:0000259" key="3">
    <source>
        <dbReference type="PROSITE" id="PS50255"/>
    </source>
</evidence>
<dbReference type="SUPFAM" id="SSF55856">
    <property type="entry name" value="Cytochrome b5-like heme/steroid binding domain"/>
    <property type="match status" value="1"/>
</dbReference>
<dbReference type="PANTHER" id="PTHR10578:SF101">
    <property type="entry name" value="L-LACTATE DEHYDROGENASE (CYTOCHROME B2)"/>
    <property type="match status" value="1"/>
</dbReference>
<dbReference type="Gene3D" id="3.10.120.10">
    <property type="entry name" value="Cytochrome b5-like heme/steroid binding domain"/>
    <property type="match status" value="1"/>
</dbReference>
<gene>
    <name evidence="5" type="ORF">DB88DRAFT_488452</name>
</gene>
<keyword evidence="6" id="KW-1185">Reference proteome</keyword>
<comment type="caution">
    <text evidence="5">The sequence shown here is derived from an EMBL/GenBank/DDBJ whole genome shotgun (WGS) entry which is preliminary data.</text>
</comment>
<accession>A0AAD9D2J9</accession>
<dbReference type="Pfam" id="PF01070">
    <property type="entry name" value="FMN_dh"/>
    <property type="match status" value="1"/>
</dbReference>
<evidence type="ECO:0000259" key="4">
    <source>
        <dbReference type="PROSITE" id="PS51349"/>
    </source>
</evidence>
<dbReference type="AlphaFoldDB" id="A0AAD9D2J9"/>
<organism evidence="5 6">
    <name type="scientific">Papiliotrema laurentii</name>
    <name type="common">Cryptococcus laurentii</name>
    <dbReference type="NCBI Taxonomy" id="5418"/>
    <lineage>
        <taxon>Eukaryota</taxon>
        <taxon>Fungi</taxon>
        <taxon>Dikarya</taxon>
        <taxon>Basidiomycota</taxon>
        <taxon>Agaricomycotina</taxon>
        <taxon>Tremellomycetes</taxon>
        <taxon>Tremellales</taxon>
        <taxon>Rhynchogastremaceae</taxon>
        <taxon>Papiliotrema</taxon>
    </lineage>
</organism>
<dbReference type="SMART" id="SM01117">
    <property type="entry name" value="Cyt-b5"/>
    <property type="match status" value="1"/>
</dbReference>
<proteinExistence type="predicted"/>
<dbReference type="InterPro" id="IPR036400">
    <property type="entry name" value="Cyt_B5-like_heme/steroid_sf"/>
</dbReference>
<dbReference type="InterPro" id="IPR000262">
    <property type="entry name" value="FMN-dep_DH"/>
</dbReference>
<evidence type="ECO:0000313" key="6">
    <source>
        <dbReference type="Proteomes" id="UP001182556"/>
    </source>
</evidence>
<comment type="cofactor">
    <cofactor evidence="1">
        <name>FMN</name>
        <dbReference type="ChEBI" id="CHEBI:58210"/>
    </cofactor>
</comment>
<evidence type="ECO:0000256" key="1">
    <source>
        <dbReference type="ARBA" id="ARBA00001917"/>
    </source>
</evidence>
<dbReference type="PROSITE" id="PS51349">
    <property type="entry name" value="FMN_HYDROXY_ACID_DH_2"/>
    <property type="match status" value="1"/>
</dbReference>
<dbReference type="EMBL" id="JAODAN010000005">
    <property type="protein sequence ID" value="KAK1923916.1"/>
    <property type="molecule type" value="Genomic_DNA"/>
</dbReference>
<dbReference type="PROSITE" id="PS50255">
    <property type="entry name" value="CYTOCHROME_B5_2"/>
    <property type="match status" value="1"/>
</dbReference>